<evidence type="ECO:0000256" key="2">
    <source>
        <dbReference type="ARBA" id="ARBA00023004"/>
    </source>
</evidence>
<dbReference type="PROSITE" id="PS51379">
    <property type="entry name" value="4FE4S_FER_2"/>
    <property type="match status" value="2"/>
</dbReference>
<dbReference type="SUPFAM" id="SSF54292">
    <property type="entry name" value="2Fe-2S ferredoxin-like"/>
    <property type="match status" value="1"/>
</dbReference>
<accession>E1QMF0</accession>
<dbReference type="eggNOG" id="COG3383">
    <property type="taxonomic scope" value="Bacteria"/>
</dbReference>
<dbReference type="GO" id="GO:0046872">
    <property type="term" value="F:metal ion binding"/>
    <property type="evidence" value="ECO:0007669"/>
    <property type="project" value="UniProtKB-KW"/>
</dbReference>
<dbReference type="Gene3D" id="3.10.20.740">
    <property type="match status" value="1"/>
</dbReference>
<evidence type="ECO:0000259" key="4">
    <source>
        <dbReference type="PROSITE" id="PS51085"/>
    </source>
</evidence>
<dbReference type="RefSeq" id="WP_013259631.1">
    <property type="nucleotide sequence ID" value="NC_014365.1"/>
</dbReference>
<evidence type="ECO:0000313" key="7">
    <source>
        <dbReference type="Proteomes" id="UP000009047"/>
    </source>
</evidence>
<dbReference type="InterPro" id="IPR036010">
    <property type="entry name" value="2Fe-2S_ferredoxin-like_sf"/>
</dbReference>
<dbReference type="AlphaFoldDB" id="E1QMF0"/>
<evidence type="ECO:0000313" key="6">
    <source>
        <dbReference type="EMBL" id="ADK86193.1"/>
    </source>
</evidence>
<dbReference type="Gene3D" id="3.30.70.20">
    <property type="match status" value="1"/>
</dbReference>
<sequence>MINLTINGQKVQAEPGSTLLQAAASIGVKIPTLCHHEALEPAGICRLCTVELFDGRRKRFVTSCNHPVREGVEVWTHSEAVLKHRKMLVELILSRCPENAFVRDLAAQYGLERPRFQCDQDNCLLCGLCCRVCELMGPRAITFAGRGTEIEVTTPFHCVSDDCLACGACAAVCPTGNIVMEDAGDEIVMKIGGKETRRAPKQKCAECGRLFAPSVFLADVGRRLPGAVQPAEDAPKICPDCARQVFARKMAMGQD</sequence>
<reference evidence="6 7" key="1">
    <citation type="journal article" date="2010" name="Stand. Genomic Sci.">
        <title>Complete genome sequence of Desulfarculus baarsii type strain (2st14).</title>
        <authorList>
            <person name="Sun H."/>
            <person name="Spring S."/>
            <person name="Lapidus A."/>
            <person name="Davenport K."/>
            <person name="Del Rio T.G."/>
            <person name="Tice H."/>
            <person name="Nolan M."/>
            <person name="Copeland A."/>
            <person name="Cheng J.F."/>
            <person name="Lucas S."/>
            <person name="Tapia R."/>
            <person name="Goodwin L."/>
            <person name="Pitluck S."/>
            <person name="Ivanova N."/>
            <person name="Pagani I."/>
            <person name="Mavromatis K."/>
            <person name="Ovchinnikova G."/>
            <person name="Pati A."/>
            <person name="Chen A."/>
            <person name="Palaniappan K."/>
            <person name="Hauser L."/>
            <person name="Chang Y.J."/>
            <person name="Jeffries C.D."/>
            <person name="Detter J.C."/>
            <person name="Han C."/>
            <person name="Rohde M."/>
            <person name="Brambilla E."/>
            <person name="Goker M."/>
            <person name="Woyke T."/>
            <person name="Bristow J."/>
            <person name="Eisen J.A."/>
            <person name="Markowitz V."/>
            <person name="Hugenholtz P."/>
            <person name="Kyrpides N.C."/>
            <person name="Klenk H.P."/>
            <person name="Land M."/>
        </authorList>
    </citation>
    <scope>NUCLEOTIDE SEQUENCE [LARGE SCALE GENOMIC DNA]</scope>
    <source>
        <strain evidence="7">ATCC 33931 / DSM 2075 / LMG 7858 / VKM B-1802 / 2st14</strain>
    </source>
</reference>
<dbReference type="PROSITE" id="PS00198">
    <property type="entry name" value="4FE4S_FER_1"/>
    <property type="match status" value="1"/>
</dbReference>
<feature type="domain" description="4Fe-4S ferredoxin-type" evidence="5">
    <location>
        <begin position="114"/>
        <end position="146"/>
    </location>
</feature>
<protein>
    <submittedName>
        <fullName evidence="6">Ferredoxin</fullName>
    </submittedName>
</protein>
<dbReference type="InterPro" id="IPR017896">
    <property type="entry name" value="4Fe4S_Fe-S-bd"/>
</dbReference>
<dbReference type="PROSITE" id="PS51085">
    <property type="entry name" value="2FE2S_FER_2"/>
    <property type="match status" value="1"/>
</dbReference>
<proteinExistence type="predicted"/>
<dbReference type="KEGG" id="dbr:Deba_2840"/>
<feature type="domain" description="4Fe-4S ferredoxin-type" evidence="5">
    <location>
        <begin position="154"/>
        <end position="183"/>
    </location>
</feature>
<dbReference type="InterPro" id="IPR017900">
    <property type="entry name" value="4Fe4S_Fe_S_CS"/>
</dbReference>
<dbReference type="Pfam" id="PF00037">
    <property type="entry name" value="Fer4"/>
    <property type="match status" value="1"/>
</dbReference>
<keyword evidence="2" id="KW-0408">Iron</keyword>
<feature type="domain" description="2Fe-2S ferredoxin-type" evidence="4">
    <location>
        <begin position="1"/>
        <end position="80"/>
    </location>
</feature>
<dbReference type="EMBL" id="CP002085">
    <property type="protein sequence ID" value="ADK86193.1"/>
    <property type="molecule type" value="Genomic_DNA"/>
</dbReference>
<evidence type="ECO:0000259" key="5">
    <source>
        <dbReference type="PROSITE" id="PS51379"/>
    </source>
</evidence>
<dbReference type="Pfam" id="PF13510">
    <property type="entry name" value="Fer2_4"/>
    <property type="match status" value="1"/>
</dbReference>
<dbReference type="InterPro" id="IPR001041">
    <property type="entry name" value="2Fe-2S_ferredoxin-type"/>
</dbReference>
<gene>
    <name evidence="6" type="ordered locus">Deba_2840</name>
</gene>
<evidence type="ECO:0000256" key="1">
    <source>
        <dbReference type="ARBA" id="ARBA00022723"/>
    </source>
</evidence>
<dbReference type="Gene3D" id="3.40.50.1780">
    <property type="match status" value="1"/>
</dbReference>
<dbReference type="Proteomes" id="UP000009047">
    <property type="component" value="Chromosome"/>
</dbReference>
<dbReference type="SUPFAM" id="SSF54862">
    <property type="entry name" value="4Fe-4S ferredoxins"/>
    <property type="match status" value="1"/>
</dbReference>
<name>E1QMF0_DESB2</name>
<dbReference type="GO" id="GO:0051536">
    <property type="term" value="F:iron-sulfur cluster binding"/>
    <property type="evidence" value="ECO:0007669"/>
    <property type="project" value="UniProtKB-KW"/>
</dbReference>
<dbReference type="STRING" id="644282.Deba_2840"/>
<organism evidence="6 7">
    <name type="scientific">Desulfarculus baarsii (strain ATCC 33931 / DSM 2075 / LMG 7858 / VKM B-1802 / 2st14)</name>
    <dbReference type="NCBI Taxonomy" id="644282"/>
    <lineage>
        <taxon>Bacteria</taxon>
        <taxon>Pseudomonadati</taxon>
        <taxon>Thermodesulfobacteriota</taxon>
        <taxon>Desulfarculia</taxon>
        <taxon>Desulfarculales</taxon>
        <taxon>Desulfarculaceae</taxon>
        <taxon>Desulfarculus</taxon>
    </lineage>
</organism>
<keyword evidence="7" id="KW-1185">Reference proteome</keyword>
<evidence type="ECO:0000256" key="3">
    <source>
        <dbReference type="ARBA" id="ARBA00023014"/>
    </source>
</evidence>
<dbReference type="CDD" id="cd00207">
    <property type="entry name" value="fer2"/>
    <property type="match status" value="1"/>
</dbReference>
<keyword evidence="1" id="KW-0479">Metal-binding</keyword>
<keyword evidence="3" id="KW-0411">Iron-sulfur</keyword>
<dbReference type="HOGENOM" id="CLU_000422_11_3_7"/>